<reference evidence="2 3" key="1">
    <citation type="submission" date="2023-05" db="EMBL/GenBank/DDBJ databases">
        <title>Corynebacterium suedekumii sp. nov. and Corynebacterium breve sp. nov. isolated from raw cow's milk.</title>
        <authorList>
            <person name="Baer M.K."/>
            <person name="Mehl L."/>
            <person name="Hellmuth R."/>
            <person name="Marke G."/>
            <person name="Lipski A."/>
        </authorList>
    </citation>
    <scope>NUCLEOTIDE SEQUENCE [LARGE SCALE GENOMIC DNA]</scope>
    <source>
        <strain evidence="2 3">LM112</strain>
    </source>
</reference>
<keyword evidence="3" id="KW-1185">Reference proteome</keyword>
<dbReference type="EMBL" id="CP126970">
    <property type="protein sequence ID" value="WIM70573.1"/>
    <property type="molecule type" value="Genomic_DNA"/>
</dbReference>
<accession>A0ABY8VM34</accession>
<protein>
    <recommendedName>
        <fullName evidence="4">META domain-containing protein</fullName>
    </recommendedName>
</protein>
<proteinExistence type="predicted"/>
<evidence type="ECO:0008006" key="4">
    <source>
        <dbReference type="Google" id="ProtNLM"/>
    </source>
</evidence>
<sequence length="153" mass="15574">MRRAVAAVLLAVSGAGSLVACGTPEPTVLGSTWQVTDVWVTPGDPSAVPDGGTLVFGEASLAGSTGCAPIQGTVTFTRDGETVQAADADAVTVDRLEIDVPAADCPAAWTHELLTTMLEPGATFDLRQDTDTELVLTLRGEGVDRPAIGLAAV</sequence>
<gene>
    <name evidence="2" type="ORF">QP029_01630</name>
</gene>
<evidence type="ECO:0000313" key="2">
    <source>
        <dbReference type="EMBL" id="WIM70573.1"/>
    </source>
</evidence>
<keyword evidence="1" id="KW-0732">Signal</keyword>
<dbReference type="PROSITE" id="PS51257">
    <property type="entry name" value="PROKAR_LIPOPROTEIN"/>
    <property type="match status" value="1"/>
</dbReference>
<dbReference type="Proteomes" id="UP001238805">
    <property type="component" value="Chromosome"/>
</dbReference>
<dbReference type="RefSeq" id="WP_284875161.1">
    <property type="nucleotide sequence ID" value="NZ_CP126970.1"/>
</dbReference>
<feature type="chain" id="PRO_5045466334" description="META domain-containing protein" evidence="1">
    <location>
        <begin position="21"/>
        <end position="153"/>
    </location>
</feature>
<organism evidence="2 3">
    <name type="scientific">Corynebacterium suedekumii</name>
    <dbReference type="NCBI Taxonomy" id="3049801"/>
    <lineage>
        <taxon>Bacteria</taxon>
        <taxon>Bacillati</taxon>
        <taxon>Actinomycetota</taxon>
        <taxon>Actinomycetes</taxon>
        <taxon>Mycobacteriales</taxon>
        <taxon>Corynebacteriaceae</taxon>
        <taxon>Corynebacterium</taxon>
    </lineage>
</organism>
<evidence type="ECO:0000313" key="3">
    <source>
        <dbReference type="Proteomes" id="UP001238805"/>
    </source>
</evidence>
<name>A0ABY8VM34_9CORY</name>
<feature type="signal peptide" evidence="1">
    <location>
        <begin position="1"/>
        <end position="20"/>
    </location>
</feature>
<evidence type="ECO:0000256" key="1">
    <source>
        <dbReference type="SAM" id="SignalP"/>
    </source>
</evidence>